<dbReference type="Pfam" id="PF13649">
    <property type="entry name" value="Methyltransf_25"/>
    <property type="match status" value="1"/>
</dbReference>
<evidence type="ECO:0000256" key="1">
    <source>
        <dbReference type="ARBA" id="ARBA00022603"/>
    </source>
</evidence>
<sequence length="267" mass="29821">MVRWGRRCSWSIAVPTGPLVARRPVLSRGFRRFCGTQWWFRSSIGSGNRSLRLGVDVDSDGVLDPAEVFDQLGADYEAAFHEAPLVWEGLDALLARLRPGDEVLDLGSGTGRPVSERLSGAGCGVTGLDVSAAMIELARQRVPEARFELTDIRDRDFPPESFHVVVAFFSFLTLSRAEIRTMLERVRRWLAPEGMLALLTVPGDIEQRVVRFLGYPIRATSFTAEQWPDALEEAGLEVLWSRSEPFVPTGRSRAETEQHLLLLARKT</sequence>
<dbReference type="PANTHER" id="PTHR43861:SF1">
    <property type="entry name" value="TRANS-ACONITATE 2-METHYLTRANSFERASE"/>
    <property type="match status" value="1"/>
</dbReference>
<gene>
    <name evidence="4" type="ORF">CDG81_16920</name>
</gene>
<evidence type="ECO:0000259" key="3">
    <source>
        <dbReference type="Pfam" id="PF13649"/>
    </source>
</evidence>
<dbReference type="EMBL" id="CP022752">
    <property type="protein sequence ID" value="ASU79671.1"/>
    <property type="molecule type" value="Genomic_DNA"/>
</dbReference>
<dbReference type="SUPFAM" id="SSF53335">
    <property type="entry name" value="S-adenosyl-L-methionine-dependent methyltransferases"/>
    <property type="match status" value="1"/>
</dbReference>
<evidence type="ECO:0000313" key="5">
    <source>
        <dbReference type="Proteomes" id="UP000215043"/>
    </source>
</evidence>
<dbReference type="GO" id="GO:0008168">
    <property type="term" value="F:methyltransferase activity"/>
    <property type="evidence" value="ECO:0007669"/>
    <property type="project" value="UniProtKB-KW"/>
</dbReference>
<dbReference type="GO" id="GO:0032259">
    <property type="term" value="P:methylation"/>
    <property type="evidence" value="ECO:0007669"/>
    <property type="project" value="UniProtKB-KW"/>
</dbReference>
<dbReference type="InterPro" id="IPR041698">
    <property type="entry name" value="Methyltransf_25"/>
</dbReference>
<evidence type="ECO:0000313" key="4">
    <source>
        <dbReference type="EMBL" id="ASU79671.1"/>
    </source>
</evidence>
<dbReference type="InterPro" id="IPR018247">
    <property type="entry name" value="EF_Hand_1_Ca_BS"/>
</dbReference>
<proteinExistence type="predicted"/>
<evidence type="ECO:0000256" key="2">
    <source>
        <dbReference type="ARBA" id="ARBA00022679"/>
    </source>
</evidence>
<protein>
    <recommendedName>
        <fullName evidence="3">Methyltransferase domain-containing protein</fullName>
    </recommendedName>
</protein>
<dbReference type="PANTHER" id="PTHR43861">
    <property type="entry name" value="TRANS-ACONITATE 2-METHYLTRANSFERASE-RELATED"/>
    <property type="match status" value="1"/>
</dbReference>
<dbReference type="CDD" id="cd02440">
    <property type="entry name" value="AdoMet_MTases"/>
    <property type="match status" value="1"/>
</dbReference>
<dbReference type="Proteomes" id="UP000215043">
    <property type="component" value="Chromosome"/>
</dbReference>
<dbReference type="PROSITE" id="PS00018">
    <property type="entry name" value="EF_HAND_1"/>
    <property type="match status" value="1"/>
</dbReference>
<reference evidence="4 5" key="1">
    <citation type="submission" date="2017-08" db="EMBL/GenBank/DDBJ databases">
        <title>The complete genome sequence of moderately halophilic actinomycete Actinopolyspora erythraea YIM 90600, the producer of novel erythromycin, novel actinopolysporins A-C and tubercidin.</title>
        <authorList>
            <person name="Yin M."/>
            <person name="Tang S."/>
        </authorList>
    </citation>
    <scope>NUCLEOTIDE SEQUENCE [LARGE SCALE GENOMIC DNA]</scope>
    <source>
        <strain evidence="4 5">YIM 90600</strain>
    </source>
</reference>
<keyword evidence="1" id="KW-0489">Methyltransferase</keyword>
<dbReference type="KEGG" id="aey:CDG81_16920"/>
<organism evidence="4 5">
    <name type="scientific">Actinopolyspora erythraea</name>
    <dbReference type="NCBI Taxonomy" id="414996"/>
    <lineage>
        <taxon>Bacteria</taxon>
        <taxon>Bacillati</taxon>
        <taxon>Actinomycetota</taxon>
        <taxon>Actinomycetes</taxon>
        <taxon>Actinopolysporales</taxon>
        <taxon>Actinopolysporaceae</taxon>
        <taxon>Actinopolyspora</taxon>
    </lineage>
</organism>
<dbReference type="InterPro" id="IPR029063">
    <property type="entry name" value="SAM-dependent_MTases_sf"/>
</dbReference>
<feature type="domain" description="Methyltransferase" evidence="3">
    <location>
        <begin position="103"/>
        <end position="194"/>
    </location>
</feature>
<name>A0A223RUZ4_9ACTN</name>
<keyword evidence="2" id="KW-0808">Transferase</keyword>
<dbReference type="Gene3D" id="3.40.50.150">
    <property type="entry name" value="Vaccinia Virus protein VP39"/>
    <property type="match status" value="1"/>
</dbReference>
<accession>A0A223RUZ4</accession>
<dbReference type="AlphaFoldDB" id="A0A223RUZ4"/>